<proteinExistence type="predicted"/>
<dbReference type="AlphaFoldDB" id="A0A916R3I0"/>
<name>A0A916R3I0_9RHOB</name>
<evidence type="ECO:0000313" key="1">
    <source>
        <dbReference type="EMBL" id="GGA31075.1"/>
    </source>
</evidence>
<sequence>MDRKTIDVYDAKAGEYAKLVTSDTPSRHLRAFMDALPQGGTVLDLGCGPGNAAATLRDAGFGVTAIDASPKMVELGAERYGLNITLGTFDDVNETAIYDGVWASFSLLHAPRADIPRHLSAIHTALKPQGVFVIGVKTGTGTSRDAIGRQYTYFEPDELDRILRDAGFTPIASDSGSDTGLSGETSPWIIVTAHA</sequence>
<gene>
    <name evidence="1" type="ORF">GCM10011498_35330</name>
</gene>
<keyword evidence="1" id="KW-0489">Methyltransferase</keyword>
<dbReference type="Proteomes" id="UP000628017">
    <property type="component" value="Unassembled WGS sequence"/>
</dbReference>
<accession>A0A916R3I0</accession>
<dbReference type="PANTHER" id="PTHR43861">
    <property type="entry name" value="TRANS-ACONITATE 2-METHYLTRANSFERASE-RELATED"/>
    <property type="match status" value="1"/>
</dbReference>
<dbReference type="InterPro" id="IPR029063">
    <property type="entry name" value="SAM-dependent_MTases_sf"/>
</dbReference>
<dbReference type="GO" id="GO:0032259">
    <property type="term" value="P:methylation"/>
    <property type="evidence" value="ECO:0007669"/>
    <property type="project" value="UniProtKB-KW"/>
</dbReference>
<reference evidence="1" key="1">
    <citation type="journal article" date="2014" name="Int. J. Syst. Evol. Microbiol.">
        <title>Complete genome sequence of Corynebacterium casei LMG S-19264T (=DSM 44701T), isolated from a smear-ripened cheese.</title>
        <authorList>
            <consortium name="US DOE Joint Genome Institute (JGI-PGF)"/>
            <person name="Walter F."/>
            <person name="Albersmeier A."/>
            <person name="Kalinowski J."/>
            <person name="Ruckert C."/>
        </authorList>
    </citation>
    <scope>NUCLEOTIDE SEQUENCE</scope>
    <source>
        <strain evidence="1">CGMCC 1.15880</strain>
    </source>
</reference>
<dbReference type="SUPFAM" id="SSF53335">
    <property type="entry name" value="S-adenosyl-L-methionine-dependent methyltransferases"/>
    <property type="match status" value="1"/>
</dbReference>
<keyword evidence="1" id="KW-0808">Transferase</keyword>
<dbReference type="Gene3D" id="3.40.50.150">
    <property type="entry name" value="Vaccinia Virus protein VP39"/>
    <property type="match status" value="1"/>
</dbReference>
<dbReference type="EMBL" id="BMKA01000008">
    <property type="protein sequence ID" value="GGA31075.1"/>
    <property type="molecule type" value="Genomic_DNA"/>
</dbReference>
<dbReference type="RefSeq" id="WP_188678424.1">
    <property type="nucleotide sequence ID" value="NZ_BMKA01000008.1"/>
</dbReference>
<dbReference type="GO" id="GO:0008168">
    <property type="term" value="F:methyltransferase activity"/>
    <property type="evidence" value="ECO:0007669"/>
    <property type="project" value="UniProtKB-KW"/>
</dbReference>
<dbReference type="CDD" id="cd02440">
    <property type="entry name" value="AdoMet_MTases"/>
    <property type="match status" value="1"/>
</dbReference>
<reference evidence="1" key="2">
    <citation type="submission" date="2020-09" db="EMBL/GenBank/DDBJ databases">
        <authorList>
            <person name="Sun Q."/>
            <person name="Zhou Y."/>
        </authorList>
    </citation>
    <scope>NUCLEOTIDE SEQUENCE</scope>
    <source>
        <strain evidence="1">CGMCC 1.15880</strain>
    </source>
</reference>
<evidence type="ECO:0000313" key="2">
    <source>
        <dbReference type="Proteomes" id="UP000628017"/>
    </source>
</evidence>
<organism evidence="1 2">
    <name type="scientific">Neptunicoccus cionae</name>
    <dbReference type="NCBI Taxonomy" id="2035344"/>
    <lineage>
        <taxon>Bacteria</taxon>
        <taxon>Pseudomonadati</taxon>
        <taxon>Pseudomonadota</taxon>
        <taxon>Alphaproteobacteria</taxon>
        <taxon>Rhodobacterales</taxon>
        <taxon>Paracoccaceae</taxon>
        <taxon>Neptunicoccus</taxon>
    </lineage>
</organism>
<dbReference type="Pfam" id="PF13489">
    <property type="entry name" value="Methyltransf_23"/>
    <property type="match status" value="1"/>
</dbReference>
<keyword evidence="2" id="KW-1185">Reference proteome</keyword>
<protein>
    <submittedName>
        <fullName evidence="1">Methyltransferase</fullName>
    </submittedName>
</protein>
<dbReference type="PANTHER" id="PTHR43861:SF1">
    <property type="entry name" value="TRANS-ACONITATE 2-METHYLTRANSFERASE"/>
    <property type="match status" value="1"/>
</dbReference>
<comment type="caution">
    <text evidence="1">The sequence shown here is derived from an EMBL/GenBank/DDBJ whole genome shotgun (WGS) entry which is preliminary data.</text>
</comment>